<evidence type="ECO:0000256" key="5">
    <source>
        <dbReference type="ARBA" id="ARBA00023136"/>
    </source>
</evidence>
<evidence type="ECO:0000256" key="1">
    <source>
        <dbReference type="ARBA" id="ARBA00004477"/>
    </source>
</evidence>
<comment type="function">
    <text evidence="7">Involved in cellular auxin homeostasis by regulating auxin metabolism. Regulates intracellular auxin accumulation at the endoplasmic reticulum and thus auxin availability for nuclear auxin signaling.</text>
</comment>
<accession>U5CV03</accession>
<feature type="transmembrane region" description="Helical" evidence="9">
    <location>
        <begin position="73"/>
        <end position="94"/>
    </location>
</feature>
<dbReference type="GO" id="GO:0022857">
    <property type="term" value="F:transmembrane transporter activity"/>
    <property type="evidence" value="ECO:0000318"/>
    <property type="project" value="GO_Central"/>
</dbReference>
<evidence type="ECO:0000256" key="2">
    <source>
        <dbReference type="ARBA" id="ARBA00022448"/>
    </source>
</evidence>
<dbReference type="GO" id="GO:0009734">
    <property type="term" value="P:auxin-activated signaling pathway"/>
    <property type="evidence" value="ECO:0007669"/>
    <property type="project" value="UniProtKB-KW"/>
</dbReference>
<evidence type="ECO:0000313" key="11">
    <source>
        <dbReference type="Proteomes" id="UP000017836"/>
    </source>
</evidence>
<dbReference type="Gramene" id="ERN17141">
    <property type="protein sequence ID" value="ERN17141"/>
    <property type="gene ID" value="AMTR_s00044p00126910"/>
</dbReference>
<feature type="transmembrane region" description="Helical" evidence="9">
    <location>
        <begin position="404"/>
        <end position="427"/>
    </location>
</feature>
<dbReference type="PANTHER" id="PTHR31651:SF3">
    <property type="entry name" value="PROTEIN PIN-LIKES 7"/>
    <property type="match status" value="1"/>
</dbReference>
<keyword evidence="2" id="KW-0813">Transport</keyword>
<dbReference type="KEGG" id="atr:18445475"/>
<dbReference type="GO" id="GO:0016020">
    <property type="term" value="C:membrane"/>
    <property type="evidence" value="ECO:0000318"/>
    <property type="project" value="GO_Central"/>
</dbReference>
<evidence type="ECO:0000256" key="3">
    <source>
        <dbReference type="ARBA" id="ARBA00022692"/>
    </source>
</evidence>
<feature type="transmembrane region" description="Helical" evidence="9">
    <location>
        <begin position="371"/>
        <end position="392"/>
    </location>
</feature>
<dbReference type="OMA" id="PAICKEN"/>
<dbReference type="Pfam" id="PF03547">
    <property type="entry name" value="Mem_trans"/>
    <property type="match status" value="1"/>
</dbReference>
<feature type="transmembrane region" description="Helical" evidence="9">
    <location>
        <begin position="42"/>
        <end position="61"/>
    </location>
</feature>
<organism evidence="10 11">
    <name type="scientific">Amborella trichopoda</name>
    <dbReference type="NCBI Taxonomy" id="13333"/>
    <lineage>
        <taxon>Eukaryota</taxon>
        <taxon>Viridiplantae</taxon>
        <taxon>Streptophyta</taxon>
        <taxon>Embryophyta</taxon>
        <taxon>Tracheophyta</taxon>
        <taxon>Spermatophyta</taxon>
        <taxon>Magnoliopsida</taxon>
        <taxon>Amborellales</taxon>
        <taxon>Amborellaceae</taxon>
        <taxon>Amborella</taxon>
    </lineage>
</organism>
<dbReference type="HOGENOM" id="CLU_044945_0_0_1"/>
<dbReference type="Proteomes" id="UP000017836">
    <property type="component" value="Unassembled WGS sequence"/>
</dbReference>
<evidence type="ECO:0000256" key="4">
    <source>
        <dbReference type="ARBA" id="ARBA00022989"/>
    </source>
</evidence>
<dbReference type="GO" id="GO:0080162">
    <property type="term" value="P:endoplasmic reticulum to cytosol auxin transport"/>
    <property type="evidence" value="ECO:0007669"/>
    <property type="project" value="InterPro"/>
</dbReference>
<dbReference type="eggNOG" id="KOG2722">
    <property type="taxonomic scope" value="Eukaryota"/>
</dbReference>
<evidence type="ECO:0000256" key="6">
    <source>
        <dbReference type="ARBA" id="ARBA00023294"/>
    </source>
</evidence>
<gene>
    <name evidence="10" type="ORF">AMTR_s00044p00126910</name>
</gene>
<feature type="transmembrane region" description="Helical" evidence="9">
    <location>
        <begin position="147"/>
        <end position="168"/>
    </location>
</feature>
<keyword evidence="4 9" id="KW-1133">Transmembrane helix</keyword>
<keyword evidence="6" id="KW-0927">Auxin signaling pathway</keyword>
<comment type="subcellular location">
    <subcellularLocation>
        <location evidence="1">Endoplasmic reticulum membrane</location>
        <topology evidence="1">Multi-pass membrane protein</topology>
    </subcellularLocation>
</comment>
<reference evidence="11" key="1">
    <citation type="journal article" date="2013" name="Science">
        <title>The Amborella genome and the evolution of flowering plants.</title>
        <authorList>
            <consortium name="Amborella Genome Project"/>
        </authorList>
    </citation>
    <scope>NUCLEOTIDE SEQUENCE [LARGE SCALE GENOMIC DNA]</scope>
</reference>
<evidence type="ECO:0008006" key="12">
    <source>
        <dbReference type="Google" id="ProtNLM"/>
    </source>
</evidence>
<sequence length="429" mass="46487">MGFSSLFVVASMPILEVLLISCLGAFLATGYCNVLTPDARRYINKVVFIVFTPSLMFASLVKSVTLEDIVSWWFMPVNIGLSVFFGAVLGWIAVKITKPERYLEGLIVASCSSGNLGNLMIIIIPAICNEDGSPFGEQSVCSVRGISYASFSMALGGFYIWTYGYNLIRTSSLLYKESQSDETYSKIPHMDLDAGREIHLLTDPEAQSESGSGQREASPGFHIAPIVSTPSKANEGEIVPHSSSGKLSGEGFWKKLRGSFHTIVKELTAPPTIGSFIGFAVGATPQLKSLVVGSNPPLKVIQDVVTLLGNGTIPCITLILGGNLTEGMRKSKIKYSAVFSVICVRYVILPIIGIGIVKLAGELGLLSPDPLYRYVLMIQFTIPPAMNLGTMAQFFNVAEQECSVIFLWTYAVAAISLTVWSTIYLWILS</sequence>
<feature type="transmembrane region" description="Helical" evidence="9">
    <location>
        <begin position="6"/>
        <end position="30"/>
    </location>
</feature>
<dbReference type="InterPro" id="IPR004776">
    <property type="entry name" value="Mem_transp_PIN-like"/>
</dbReference>
<keyword evidence="11" id="KW-1185">Reference proteome</keyword>
<dbReference type="STRING" id="13333.U5CV03"/>
<dbReference type="EMBL" id="KI392384">
    <property type="protein sequence ID" value="ERN17141.1"/>
    <property type="molecule type" value="Genomic_DNA"/>
</dbReference>
<protein>
    <recommendedName>
        <fullName evidence="12">Auxin efflux carrier</fullName>
    </recommendedName>
</protein>
<keyword evidence="5 9" id="KW-0472">Membrane</keyword>
<feature type="transmembrane region" description="Helical" evidence="9">
    <location>
        <begin position="106"/>
        <end position="127"/>
    </location>
</feature>
<comment type="similarity">
    <text evidence="8">Belongs to the auxin efflux carrier (TC 2.A.69.2) family.</text>
</comment>
<evidence type="ECO:0000256" key="9">
    <source>
        <dbReference type="SAM" id="Phobius"/>
    </source>
</evidence>
<dbReference type="AlphaFoldDB" id="U5CV03"/>
<dbReference type="PANTHER" id="PTHR31651">
    <property type="match status" value="1"/>
</dbReference>
<evidence type="ECO:0000256" key="7">
    <source>
        <dbReference type="ARBA" id="ARBA00025100"/>
    </source>
</evidence>
<keyword evidence="3 9" id="KW-0812">Transmembrane</keyword>
<feature type="transmembrane region" description="Helical" evidence="9">
    <location>
        <begin position="337"/>
        <end position="359"/>
    </location>
</feature>
<dbReference type="GO" id="GO:0005789">
    <property type="term" value="C:endoplasmic reticulum membrane"/>
    <property type="evidence" value="ECO:0007669"/>
    <property type="project" value="UniProtKB-SubCell"/>
</dbReference>
<evidence type="ECO:0000313" key="10">
    <source>
        <dbReference type="EMBL" id="ERN17141.1"/>
    </source>
</evidence>
<name>U5CV03_AMBTC</name>
<dbReference type="InterPro" id="IPR045033">
    <property type="entry name" value="PILS1/3/4/5/7"/>
</dbReference>
<proteinExistence type="inferred from homology"/>
<dbReference type="OrthoDB" id="191139at2759"/>
<evidence type="ECO:0000256" key="8">
    <source>
        <dbReference type="ARBA" id="ARBA00025752"/>
    </source>
</evidence>